<feature type="compositionally biased region" description="Polar residues" evidence="1">
    <location>
        <begin position="148"/>
        <end position="162"/>
    </location>
</feature>
<evidence type="ECO:0000256" key="1">
    <source>
        <dbReference type="SAM" id="MobiDB-lite"/>
    </source>
</evidence>
<protein>
    <submittedName>
        <fullName evidence="2">Uncharacterized protein</fullName>
    </submittedName>
</protein>
<name>A0A7S3APZ8_9EUKA</name>
<dbReference type="AlphaFoldDB" id="A0A7S3APZ8"/>
<proteinExistence type="predicted"/>
<evidence type="ECO:0000313" key="2">
    <source>
        <dbReference type="EMBL" id="CAE0109369.1"/>
    </source>
</evidence>
<dbReference type="EMBL" id="HBHX01018011">
    <property type="protein sequence ID" value="CAE0109369.1"/>
    <property type="molecule type" value="Transcribed_RNA"/>
</dbReference>
<gene>
    <name evidence="2" type="ORF">HERI1096_LOCUS10029</name>
</gene>
<organism evidence="2">
    <name type="scientific">Haptolina ericina</name>
    <dbReference type="NCBI Taxonomy" id="156174"/>
    <lineage>
        <taxon>Eukaryota</taxon>
        <taxon>Haptista</taxon>
        <taxon>Haptophyta</taxon>
        <taxon>Prymnesiophyceae</taxon>
        <taxon>Prymnesiales</taxon>
        <taxon>Prymnesiaceae</taxon>
        <taxon>Haptolina</taxon>
    </lineage>
</organism>
<feature type="region of interest" description="Disordered" evidence="1">
    <location>
        <begin position="1"/>
        <end position="26"/>
    </location>
</feature>
<accession>A0A7S3APZ8</accession>
<feature type="compositionally biased region" description="Low complexity" evidence="1">
    <location>
        <begin position="17"/>
        <end position="26"/>
    </location>
</feature>
<sequence length="193" mass="20873">MEERQRSITSETDMASTPRAAFTPRTFTPRTLTPRALEGVAEGGGEAVLKEVGAVVHREFMGANLRLDRLAAAVESRVQLSLAELDAKLSFCYQRVVRLKMAPSGPSPVAEVGSLRKPRPPAHHLMEPPSLVSSESGLVVDLPNYKTPQVSSKALSGQTTEPAPQGERRSHKMSVSLQGKEGSVGRIKAMFEK</sequence>
<feature type="region of interest" description="Disordered" evidence="1">
    <location>
        <begin position="148"/>
        <end position="193"/>
    </location>
</feature>
<reference evidence="2" key="1">
    <citation type="submission" date="2021-01" db="EMBL/GenBank/DDBJ databases">
        <authorList>
            <person name="Corre E."/>
            <person name="Pelletier E."/>
            <person name="Niang G."/>
            <person name="Scheremetjew M."/>
            <person name="Finn R."/>
            <person name="Kale V."/>
            <person name="Holt S."/>
            <person name="Cochrane G."/>
            <person name="Meng A."/>
            <person name="Brown T."/>
            <person name="Cohen L."/>
        </authorList>
    </citation>
    <scope>NUCLEOTIDE SEQUENCE</scope>
    <source>
        <strain evidence="2">CCMP281</strain>
    </source>
</reference>